<dbReference type="Proteomes" id="UP000189704">
    <property type="component" value="Unplaced"/>
</dbReference>
<dbReference type="KEGG" id="csyr:103260340"/>
<protein>
    <submittedName>
        <fullName evidence="3">Testis-expressed protein 36</fullName>
    </submittedName>
</protein>
<dbReference type="CTD" id="387718"/>
<name>A0A3Q0DXN4_CARSF</name>
<evidence type="ECO:0000259" key="1">
    <source>
        <dbReference type="Pfam" id="PF15115"/>
    </source>
</evidence>
<dbReference type="PANTHER" id="PTHR35440">
    <property type="entry name" value="TESTIS-EXPRESSED PROTEIN 36"/>
    <property type="match status" value="1"/>
</dbReference>
<dbReference type="OrthoDB" id="10003408at2759"/>
<dbReference type="RefSeq" id="XP_021567981.1">
    <property type="nucleotide sequence ID" value="XM_021712306.1"/>
</dbReference>
<proteinExistence type="predicted"/>
<dbReference type="AlphaFoldDB" id="A0A3Q0DXN4"/>
<evidence type="ECO:0000313" key="2">
    <source>
        <dbReference type="Proteomes" id="UP000189704"/>
    </source>
</evidence>
<dbReference type="STRING" id="1868482.ENSTSYP00000001364"/>
<accession>A0A3Q0DXN4</accession>
<dbReference type="Pfam" id="PF15115">
    <property type="entry name" value="HDNR"/>
    <property type="match status" value="1"/>
</dbReference>
<feature type="domain" description="Domain of unknown function with conserved HDNR motif" evidence="1">
    <location>
        <begin position="52"/>
        <end position="216"/>
    </location>
</feature>
<dbReference type="GeneID" id="103260340"/>
<dbReference type="InterPro" id="IPR029369">
    <property type="entry name" value="HDNR"/>
</dbReference>
<keyword evidence="2" id="KW-1185">Reference proteome</keyword>
<organism evidence="2 3">
    <name type="scientific">Carlito syrichta</name>
    <name type="common">Philippine tarsier</name>
    <name type="synonym">Tarsius syrichta</name>
    <dbReference type="NCBI Taxonomy" id="1868482"/>
    <lineage>
        <taxon>Eukaryota</taxon>
        <taxon>Metazoa</taxon>
        <taxon>Chordata</taxon>
        <taxon>Craniata</taxon>
        <taxon>Vertebrata</taxon>
        <taxon>Euteleostomi</taxon>
        <taxon>Mammalia</taxon>
        <taxon>Eutheria</taxon>
        <taxon>Euarchontoglires</taxon>
        <taxon>Primates</taxon>
        <taxon>Haplorrhini</taxon>
        <taxon>Tarsiiformes</taxon>
        <taxon>Tarsiidae</taxon>
        <taxon>Carlito</taxon>
    </lineage>
</organism>
<sequence length="227" mass="26346">MSFWVKNCRTLREVWGGCTCQSPTMKWANALKDCKKNSPKLKTASHNTSWYTDANGFPFPHIGLMQKTPESITSAMLKESHNPQLSWQVRGKLPPIYKVREKQAVKNNFPFSVHDNRHSFENSGHYLDSGLGRKKISPDKRQHVSRNFNLWACDYVPSCLDGFSNNQISYVYKEAMVDSSFKRFPRCYNEIWSTFKFIPRRSCTEFLKKKPKVRLTVDKKAVSPLEP</sequence>
<evidence type="ECO:0000313" key="3">
    <source>
        <dbReference type="RefSeq" id="XP_021567981.1"/>
    </source>
</evidence>
<reference evidence="3" key="1">
    <citation type="submission" date="2025-08" db="UniProtKB">
        <authorList>
            <consortium name="RefSeq"/>
        </authorList>
    </citation>
    <scope>IDENTIFICATION</scope>
</reference>
<gene>
    <name evidence="3" type="primary">TEX36</name>
</gene>
<dbReference type="PANTHER" id="PTHR35440:SF1">
    <property type="entry name" value="TESTIS-EXPRESSED PROTEIN 36"/>
    <property type="match status" value="1"/>
</dbReference>